<feature type="transmembrane region" description="Helical" evidence="2">
    <location>
        <begin position="170"/>
        <end position="191"/>
    </location>
</feature>
<keyword evidence="2" id="KW-0812">Transmembrane</keyword>
<protein>
    <submittedName>
        <fullName evidence="3">DUF389 domain-containing protein</fullName>
    </submittedName>
</protein>
<proteinExistence type="predicted"/>
<dbReference type="EMBL" id="JAOPKA010000019">
    <property type="protein sequence ID" value="MCU4743911.1"/>
    <property type="molecule type" value="Genomic_DNA"/>
</dbReference>
<dbReference type="PANTHER" id="PTHR20992:SF9">
    <property type="entry name" value="AT15442P-RELATED"/>
    <property type="match status" value="1"/>
</dbReference>
<name>A0AAP2Z2H8_9EURY</name>
<reference evidence="3" key="1">
    <citation type="submission" date="2022-09" db="EMBL/GenBank/DDBJ databases">
        <title>Enrichment on poylsaccharides allowed isolation of novel metabolic and taxonomic groups of Haloarchaea.</title>
        <authorList>
            <person name="Sorokin D.Y."/>
            <person name="Elcheninov A.G."/>
            <person name="Khizhniak T.V."/>
            <person name="Kolganova T.V."/>
            <person name="Kublanov I.V."/>
        </authorList>
    </citation>
    <scope>NUCLEOTIDE SEQUENCE</scope>
    <source>
        <strain evidence="3">AArc-xg1-1</strain>
    </source>
</reference>
<feature type="transmembrane region" description="Helical" evidence="2">
    <location>
        <begin position="308"/>
        <end position="331"/>
    </location>
</feature>
<feature type="transmembrane region" description="Helical" evidence="2">
    <location>
        <begin position="136"/>
        <end position="158"/>
    </location>
</feature>
<dbReference type="AlphaFoldDB" id="A0AAP2Z2H8"/>
<evidence type="ECO:0000256" key="2">
    <source>
        <dbReference type="SAM" id="Phobius"/>
    </source>
</evidence>
<feature type="region of interest" description="Disordered" evidence="1">
    <location>
        <begin position="419"/>
        <end position="453"/>
    </location>
</feature>
<dbReference type="InterPro" id="IPR005240">
    <property type="entry name" value="DUF389"/>
</dbReference>
<feature type="transmembrane region" description="Helical" evidence="2">
    <location>
        <begin position="240"/>
        <end position="263"/>
    </location>
</feature>
<sequence length="453" mass="46933">MRVLHAVVSSENRDTAREALEERDYSLIVIPLDDTDGVLLEVPLPSNAIGDAFDALEEEGIELEEYTVVTSGEAAMTPTSETLEQRYAGSYDPLTGVELRSKARDLSRDRGSYAALMILSALIATAGLLINSPAIVVGSMVIAPIVGPALTAGVGTVTGDRGMIGDSLWMQLYGLGLAIAASALLAASFRFGGFVAPTLDLPALDLFGVRLAPNALSLVVGAAAGTAAGIGLTTKGPTSIIGVMISAALIPTAAASGIAVAWLEPNLAIGTAVLLVATLVVVNLAVLTVLVVLGYHRRERPSTGGETDWSWATVGAILAVCLVLTLIVGVATAQQTITDREVAQATDDAINDPAHDNLTVISIQTQYADMSPFTGPREVTVTVSETGDAAPDELATDIATEIEERTDESVAVRVHPQEYEYSSAGDATASEFEAAGSSSRSSLDTGFVPVTPR</sequence>
<gene>
    <name evidence="3" type="ORF">OB960_21230</name>
</gene>
<keyword evidence="2" id="KW-0472">Membrane</keyword>
<keyword evidence="2" id="KW-1133">Transmembrane helix</keyword>
<evidence type="ECO:0000256" key="1">
    <source>
        <dbReference type="SAM" id="MobiDB-lite"/>
    </source>
</evidence>
<dbReference type="Pfam" id="PF04087">
    <property type="entry name" value="DUF389"/>
    <property type="match status" value="1"/>
</dbReference>
<dbReference type="Proteomes" id="UP001321018">
    <property type="component" value="Unassembled WGS sequence"/>
</dbReference>
<evidence type="ECO:0000313" key="4">
    <source>
        <dbReference type="Proteomes" id="UP001321018"/>
    </source>
</evidence>
<organism evidence="3 4">
    <name type="scientific">Natronoglomus mannanivorans</name>
    <dbReference type="NCBI Taxonomy" id="2979990"/>
    <lineage>
        <taxon>Archaea</taxon>
        <taxon>Methanobacteriati</taxon>
        <taxon>Methanobacteriota</taxon>
        <taxon>Stenosarchaea group</taxon>
        <taxon>Halobacteria</taxon>
        <taxon>Halobacteriales</taxon>
        <taxon>Natrialbaceae</taxon>
        <taxon>Natronoglomus</taxon>
    </lineage>
</organism>
<dbReference type="RefSeq" id="WP_338005723.1">
    <property type="nucleotide sequence ID" value="NZ_JAOPKA010000019.1"/>
</dbReference>
<feature type="transmembrane region" description="Helical" evidence="2">
    <location>
        <begin position="269"/>
        <end position="296"/>
    </location>
</feature>
<comment type="caution">
    <text evidence="3">The sequence shown here is derived from an EMBL/GenBank/DDBJ whole genome shotgun (WGS) entry which is preliminary data.</text>
</comment>
<evidence type="ECO:0000313" key="3">
    <source>
        <dbReference type="EMBL" id="MCU4743911.1"/>
    </source>
</evidence>
<dbReference type="PANTHER" id="PTHR20992">
    <property type="entry name" value="AT15442P-RELATED"/>
    <property type="match status" value="1"/>
</dbReference>
<accession>A0AAP2Z2H8</accession>
<feature type="transmembrane region" description="Helical" evidence="2">
    <location>
        <begin position="111"/>
        <end position="130"/>
    </location>
</feature>
<feature type="transmembrane region" description="Helical" evidence="2">
    <location>
        <begin position="211"/>
        <end position="233"/>
    </location>
</feature>